<sequence>MYVSVAALGQPIRETLVGLLFATGALVQGGDASAPNIARLIFSWTSPVVKRMLLEEAMREVGDFGRFQYLLIAYLCVFVAPLRVLPLFAHIFSLLVPPHRCRLPQDVYAAINVSQENLLEMALPRDDDGHLSRCRMYDANATLSRWLAVHGSADTLDDIHSSWGDVSSELPVTTCQFGWEYDFTLFYPSVVSEMDWVCEHAWKAYVSNTAFWVATAVGVLICGNLSDRVGRVPVMIGVNVLCGAAGLYTYFTAGFVHFVISRAFVGLVVLAISIMPFVLGKAPSASSLVEEYVAPDRRMMVLSGFRFVPESLRWLISRGKEQRSKNILKFIAKVNGKKLSDDFMQKCQFPPPTELSGTKASSIDLLKTPNLRKNFILSLVVWTLACLVYTAGQLYAANASRNPFVMTTAVNLVDILATIIALPLADRWGRRPTMMTAYTCAAFAYVFAVAVPRGSTVVETLVFMAARVSLTMAYNVGYLYGAEVYPTAARSQALSMRQAFGSVGKFFSSQVTQLAAYGRPIPLVLMGGMSFLLAALTFPMPETLHQRLPETLDDGERFVHGQYTCCVAEKPSDAQPTARARSLSVISAASAVSVSPD</sequence>
<accession>A0AC60PYY3</accession>
<comment type="caution">
    <text evidence="1">The sequence shown here is derived from an EMBL/GenBank/DDBJ whole genome shotgun (WGS) entry which is preliminary data.</text>
</comment>
<dbReference type="EMBL" id="JABSTQ010009731">
    <property type="protein sequence ID" value="KAG0426307.1"/>
    <property type="molecule type" value="Genomic_DNA"/>
</dbReference>
<gene>
    <name evidence="1" type="ORF">HPB47_026575</name>
</gene>
<proteinExistence type="predicted"/>
<organism evidence="1 2">
    <name type="scientific">Ixodes persulcatus</name>
    <name type="common">Taiga tick</name>
    <dbReference type="NCBI Taxonomy" id="34615"/>
    <lineage>
        <taxon>Eukaryota</taxon>
        <taxon>Metazoa</taxon>
        <taxon>Ecdysozoa</taxon>
        <taxon>Arthropoda</taxon>
        <taxon>Chelicerata</taxon>
        <taxon>Arachnida</taxon>
        <taxon>Acari</taxon>
        <taxon>Parasitiformes</taxon>
        <taxon>Ixodida</taxon>
        <taxon>Ixodoidea</taxon>
        <taxon>Ixodidae</taxon>
        <taxon>Ixodinae</taxon>
        <taxon>Ixodes</taxon>
    </lineage>
</organism>
<reference evidence="1 2" key="1">
    <citation type="journal article" date="2020" name="Cell">
        <title>Large-Scale Comparative Analyses of Tick Genomes Elucidate Their Genetic Diversity and Vector Capacities.</title>
        <authorList>
            <consortium name="Tick Genome and Microbiome Consortium (TIGMIC)"/>
            <person name="Jia N."/>
            <person name="Wang J."/>
            <person name="Shi W."/>
            <person name="Du L."/>
            <person name="Sun Y."/>
            <person name="Zhan W."/>
            <person name="Jiang J.F."/>
            <person name="Wang Q."/>
            <person name="Zhang B."/>
            <person name="Ji P."/>
            <person name="Bell-Sakyi L."/>
            <person name="Cui X.M."/>
            <person name="Yuan T.T."/>
            <person name="Jiang B.G."/>
            <person name="Yang W.F."/>
            <person name="Lam T.T."/>
            <person name="Chang Q.C."/>
            <person name="Ding S.J."/>
            <person name="Wang X.J."/>
            <person name="Zhu J.G."/>
            <person name="Ruan X.D."/>
            <person name="Zhao L."/>
            <person name="Wei J.T."/>
            <person name="Ye R.Z."/>
            <person name="Que T.C."/>
            <person name="Du C.H."/>
            <person name="Zhou Y.H."/>
            <person name="Cheng J.X."/>
            <person name="Dai P.F."/>
            <person name="Guo W.B."/>
            <person name="Han X.H."/>
            <person name="Huang E.J."/>
            <person name="Li L.F."/>
            <person name="Wei W."/>
            <person name="Gao Y.C."/>
            <person name="Liu J.Z."/>
            <person name="Shao H.Z."/>
            <person name="Wang X."/>
            <person name="Wang C.C."/>
            <person name="Yang T.C."/>
            <person name="Huo Q.B."/>
            <person name="Li W."/>
            <person name="Chen H.Y."/>
            <person name="Chen S.E."/>
            <person name="Zhou L.G."/>
            <person name="Ni X.B."/>
            <person name="Tian J.H."/>
            <person name="Sheng Y."/>
            <person name="Liu T."/>
            <person name="Pan Y.S."/>
            <person name="Xia L.Y."/>
            <person name="Li J."/>
            <person name="Zhao F."/>
            <person name="Cao W.C."/>
        </authorList>
    </citation>
    <scope>NUCLEOTIDE SEQUENCE [LARGE SCALE GENOMIC DNA]</scope>
    <source>
        <strain evidence="1">Iper-2018</strain>
    </source>
</reference>
<keyword evidence="2" id="KW-1185">Reference proteome</keyword>
<evidence type="ECO:0000313" key="2">
    <source>
        <dbReference type="Proteomes" id="UP000805193"/>
    </source>
</evidence>
<name>A0AC60PYY3_IXOPE</name>
<dbReference type="Proteomes" id="UP000805193">
    <property type="component" value="Unassembled WGS sequence"/>
</dbReference>
<evidence type="ECO:0000313" key="1">
    <source>
        <dbReference type="EMBL" id="KAG0426307.1"/>
    </source>
</evidence>
<protein>
    <submittedName>
        <fullName evidence="1">Uncharacterized protein</fullName>
    </submittedName>
</protein>